<evidence type="ECO:0000313" key="10">
    <source>
        <dbReference type="Proteomes" id="UP000824782"/>
    </source>
</evidence>
<reference evidence="9" key="1">
    <citation type="thesis" date="2020" institute="ProQuest LLC" country="789 East Eisenhower Parkway, Ann Arbor, MI, USA">
        <title>Comparative Genomics and Chromosome Evolution.</title>
        <authorList>
            <person name="Mudd A.B."/>
        </authorList>
    </citation>
    <scope>NUCLEOTIDE SEQUENCE</scope>
    <source>
        <strain evidence="9">237g6f4</strain>
        <tissue evidence="9">Blood</tissue>
    </source>
</reference>
<keyword evidence="5 8" id="KW-0472">Membrane</keyword>
<keyword evidence="4 8" id="KW-1133">Transmembrane helix</keyword>
<evidence type="ECO:0000256" key="4">
    <source>
        <dbReference type="ARBA" id="ARBA00022989"/>
    </source>
</evidence>
<name>A0AAV6YAN9_ENGPU</name>
<evidence type="ECO:0000313" key="9">
    <source>
        <dbReference type="EMBL" id="KAG8534639.1"/>
    </source>
</evidence>
<dbReference type="EMBL" id="WNYA01097040">
    <property type="protein sequence ID" value="KAG8534639.1"/>
    <property type="molecule type" value="Genomic_DNA"/>
</dbReference>
<accession>A0AAV6YAN9</accession>
<dbReference type="Proteomes" id="UP000824782">
    <property type="component" value="Unassembled WGS sequence"/>
</dbReference>
<keyword evidence="3 8" id="KW-0812">Transmembrane</keyword>
<proteinExistence type="inferred from homology"/>
<evidence type="ECO:0000256" key="3">
    <source>
        <dbReference type="ARBA" id="ARBA00022692"/>
    </source>
</evidence>
<dbReference type="GO" id="GO:0015267">
    <property type="term" value="F:channel activity"/>
    <property type="evidence" value="ECO:0007669"/>
    <property type="project" value="TreeGrafter"/>
</dbReference>
<dbReference type="PANTHER" id="PTHR11266:SF17">
    <property type="entry name" value="PROTEIN MPV17"/>
    <property type="match status" value="1"/>
</dbReference>
<dbReference type="PANTHER" id="PTHR11266">
    <property type="entry name" value="PEROXISOMAL MEMBRANE PROTEIN 2, PXMP2 MPV17"/>
    <property type="match status" value="1"/>
</dbReference>
<comment type="caution">
    <text evidence="9">The sequence shown here is derived from an EMBL/GenBank/DDBJ whole genome shotgun (WGS) entry which is preliminary data.</text>
</comment>
<dbReference type="GO" id="GO:1901858">
    <property type="term" value="P:regulation of mitochondrial DNA metabolic process"/>
    <property type="evidence" value="ECO:0007669"/>
    <property type="project" value="TreeGrafter"/>
</dbReference>
<gene>
    <name evidence="9" type="ORF">GDO81_018951</name>
</gene>
<organism evidence="9 10">
    <name type="scientific">Engystomops pustulosus</name>
    <name type="common">Tungara frog</name>
    <name type="synonym">Physalaemus pustulosus</name>
    <dbReference type="NCBI Taxonomy" id="76066"/>
    <lineage>
        <taxon>Eukaryota</taxon>
        <taxon>Metazoa</taxon>
        <taxon>Chordata</taxon>
        <taxon>Craniata</taxon>
        <taxon>Vertebrata</taxon>
        <taxon>Euteleostomi</taxon>
        <taxon>Amphibia</taxon>
        <taxon>Batrachia</taxon>
        <taxon>Anura</taxon>
        <taxon>Neobatrachia</taxon>
        <taxon>Hyloidea</taxon>
        <taxon>Leptodactylidae</taxon>
        <taxon>Leiuperinae</taxon>
        <taxon>Engystomops</taxon>
    </lineage>
</organism>
<comment type="subcellular location">
    <subcellularLocation>
        <location evidence="1">Membrane</location>
        <topology evidence="1">Multi-pass membrane protein</topology>
    </subcellularLocation>
</comment>
<evidence type="ECO:0000256" key="1">
    <source>
        <dbReference type="ARBA" id="ARBA00004141"/>
    </source>
</evidence>
<evidence type="ECO:0000256" key="6">
    <source>
        <dbReference type="ARBA" id="ARBA00049743"/>
    </source>
</evidence>
<evidence type="ECO:0000256" key="8">
    <source>
        <dbReference type="RuleBase" id="RU363053"/>
    </source>
</evidence>
<feature type="transmembrane region" description="Helical" evidence="8">
    <location>
        <begin position="62"/>
        <end position="82"/>
    </location>
</feature>
<dbReference type="GO" id="GO:0005739">
    <property type="term" value="C:mitochondrion"/>
    <property type="evidence" value="ECO:0007669"/>
    <property type="project" value="TreeGrafter"/>
</dbReference>
<dbReference type="GO" id="GO:0016020">
    <property type="term" value="C:membrane"/>
    <property type="evidence" value="ECO:0007669"/>
    <property type="project" value="UniProtKB-SubCell"/>
</dbReference>
<sequence length="122" mass="13396">MGVVYGGGDVFCYRLTDLTCTTFGSLLPQGPVVGGWYKVLDRLIPGSSKSIAVKKMLLDQGGFAPCFLGCFLTIVGSLNGLSKVEIWDKLKRVNPWQRKGYCWGGCWGLHVLDPPPCLIWKV</sequence>
<comment type="caution">
    <text evidence="8">Lacks conserved residue(s) required for the propagation of feature annotation.</text>
</comment>
<protein>
    <recommendedName>
        <fullName evidence="6">Mitochondrial inner membrane protein Mpv17</fullName>
    </recommendedName>
    <alternativeName>
        <fullName evidence="7">Protein Mpv17</fullName>
    </alternativeName>
</protein>
<evidence type="ECO:0000256" key="7">
    <source>
        <dbReference type="ARBA" id="ARBA00049801"/>
    </source>
</evidence>
<evidence type="ECO:0000256" key="2">
    <source>
        <dbReference type="ARBA" id="ARBA00006824"/>
    </source>
</evidence>
<keyword evidence="10" id="KW-1185">Reference proteome</keyword>
<dbReference type="InterPro" id="IPR007248">
    <property type="entry name" value="Mpv17_PMP22"/>
</dbReference>
<evidence type="ECO:0000256" key="5">
    <source>
        <dbReference type="ARBA" id="ARBA00023136"/>
    </source>
</evidence>
<comment type="similarity">
    <text evidence="2 8">Belongs to the peroxisomal membrane protein PXMP2/4 family.</text>
</comment>
<dbReference type="AlphaFoldDB" id="A0AAV6YAN9"/>